<dbReference type="Proteomes" id="UP000422764">
    <property type="component" value="Chromosome"/>
</dbReference>
<keyword evidence="4" id="KW-1133">Transmembrane helix</keyword>
<evidence type="ECO:0000313" key="7">
    <source>
        <dbReference type="Proteomes" id="UP000422764"/>
    </source>
</evidence>
<feature type="domain" description="DNA mismatch repair proteins mutS family" evidence="5">
    <location>
        <begin position="403"/>
        <end position="579"/>
    </location>
</feature>
<dbReference type="Pfam" id="PF00488">
    <property type="entry name" value="MutS_V"/>
    <property type="match status" value="1"/>
</dbReference>
<proteinExistence type="predicted"/>
<sequence length="581" mass="67374">MKENRRIAFISNLRLVFFLVGIVGALFYYLIKNYYLAVAVFLAFLLAFIMLVKMHNKAIEKRSYMTALHEINDKSIKRIEGEWKQFIDTGEEFVDAEHNYSKDLDIFGKGSLFQWINTTVTYLGRERLREIFEKPSKEISDIYERQEAVGELAEKLDFRQNFMAEGMIAAKEIHNPEELFLWANSRKKFYCNPLLNFIIYIWPLITVIAILLPFTTRTPYYMGALVICINIGILMWDNEDRSRVLGTVDKYKENIRTYYGMLQALEKEQFHSRYIKNIKSNLINDKGDTASEQIRKLSVIEEKVSGRRNVYYSIINILTLSDYRYMRVLEMWKKDSGECINKWLNTLGEIEALAGLSIIKYDNPEWVMPSFTENQSLLSAKEMGHPLLTGERVCNDLKMQKPSNILLITGSNMSGKSTLLRTAGINLVLAYAGAPVCAKEFSCSVMEIYTCMRVSDDLERSISSFYAEILRIKKIVEATKRDKQIFFLLDEIFKGTNSMDRHTGAKVLINRLSREGALGLVSTHDLELGELEEESQGKVKNYHFREYYKEDKIYFDYKLRSGISTTRNALYLIKMAGIEID</sequence>
<keyword evidence="7" id="KW-1185">Reference proteome</keyword>
<keyword evidence="4" id="KW-0472">Membrane</keyword>
<dbReference type="AlphaFoldDB" id="A0A6I6EWP0"/>
<dbReference type="InterPro" id="IPR000432">
    <property type="entry name" value="DNA_mismatch_repair_MutS_C"/>
</dbReference>
<keyword evidence="1" id="KW-0547">Nucleotide-binding</keyword>
<dbReference type="InterPro" id="IPR036187">
    <property type="entry name" value="DNA_mismatch_repair_MutS_sf"/>
</dbReference>
<name>A0A6I6EWP0_9CLOT</name>
<keyword evidence="3" id="KW-0238">DNA-binding</keyword>
<gene>
    <name evidence="6" type="ORF">GOM49_01695</name>
</gene>
<dbReference type="GO" id="GO:0006298">
    <property type="term" value="P:mismatch repair"/>
    <property type="evidence" value="ECO:0007669"/>
    <property type="project" value="InterPro"/>
</dbReference>
<dbReference type="SMART" id="SM00534">
    <property type="entry name" value="MUTSac"/>
    <property type="match status" value="1"/>
</dbReference>
<dbReference type="Pfam" id="PF05192">
    <property type="entry name" value="MutS_III"/>
    <property type="match status" value="1"/>
</dbReference>
<dbReference type="GO" id="GO:0140664">
    <property type="term" value="F:ATP-dependent DNA damage sensor activity"/>
    <property type="evidence" value="ECO:0007669"/>
    <property type="project" value="InterPro"/>
</dbReference>
<evidence type="ECO:0000256" key="4">
    <source>
        <dbReference type="SAM" id="Phobius"/>
    </source>
</evidence>
<dbReference type="Gene3D" id="1.10.1420.10">
    <property type="match status" value="1"/>
</dbReference>
<evidence type="ECO:0000259" key="5">
    <source>
        <dbReference type="SMART" id="SM00534"/>
    </source>
</evidence>
<evidence type="ECO:0000313" key="6">
    <source>
        <dbReference type="EMBL" id="QGU96763.1"/>
    </source>
</evidence>
<dbReference type="GO" id="GO:0005829">
    <property type="term" value="C:cytosol"/>
    <property type="evidence" value="ECO:0007669"/>
    <property type="project" value="TreeGrafter"/>
</dbReference>
<evidence type="ECO:0000256" key="2">
    <source>
        <dbReference type="ARBA" id="ARBA00022840"/>
    </source>
</evidence>
<feature type="transmembrane region" description="Helical" evidence="4">
    <location>
        <begin position="194"/>
        <end position="214"/>
    </location>
</feature>
<dbReference type="SUPFAM" id="SSF48334">
    <property type="entry name" value="DNA repair protein MutS, domain III"/>
    <property type="match status" value="1"/>
</dbReference>
<evidence type="ECO:0000256" key="3">
    <source>
        <dbReference type="ARBA" id="ARBA00023125"/>
    </source>
</evidence>
<keyword evidence="2" id="KW-0067">ATP-binding</keyword>
<dbReference type="InterPro" id="IPR007696">
    <property type="entry name" value="DNA_mismatch_repair_MutS_core"/>
</dbReference>
<keyword evidence="4" id="KW-0812">Transmembrane</keyword>
<reference evidence="6 7" key="1">
    <citation type="submission" date="2019-12" db="EMBL/GenBank/DDBJ databases">
        <title>Genome sequenceing of Clostridium bovifaecis.</title>
        <authorList>
            <person name="Yao Y."/>
        </authorList>
    </citation>
    <scope>NUCLEOTIDE SEQUENCE [LARGE SCALE GENOMIC DNA]</scope>
    <source>
        <strain evidence="6 7">BXX</strain>
    </source>
</reference>
<dbReference type="EMBL" id="CP046522">
    <property type="protein sequence ID" value="QGU96763.1"/>
    <property type="molecule type" value="Genomic_DNA"/>
</dbReference>
<organism evidence="6 7">
    <name type="scientific">Clostridium bovifaecis</name>
    <dbReference type="NCBI Taxonomy" id="2184719"/>
    <lineage>
        <taxon>Bacteria</taxon>
        <taxon>Bacillati</taxon>
        <taxon>Bacillota</taxon>
        <taxon>Clostridia</taxon>
        <taxon>Eubacteriales</taxon>
        <taxon>Clostridiaceae</taxon>
        <taxon>Clostridium</taxon>
    </lineage>
</organism>
<dbReference type="InterPro" id="IPR045076">
    <property type="entry name" value="MutS"/>
</dbReference>
<protein>
    <submittedName>
        <fullName evidence="6">DNA mismatch repair protein</fullName>
    </submittedName>
</protein>
<dbReference type="Gene3D" id="3.40.50.300">
    <property type="entry name" value="P-loop containing nucleotide triphosphate hydrolases"/>
    <property type="match status" value="1"/>
</dbReference>
<evidence type="ECO:0000256" key="1">
    <source>
        <dbReference type="ARBA" id="ARBA00022741"/>
    </source>
</evidence>
<feature type="transmembrane region" description="Helical" evidence="4">
    <location>
        <begin position="7"/>
        <end position="28"/>
    </location>
</feature>
<dbReference type="CDD" id="cd03283">
    <property type="entry name" value="ABC_MutS-like"/>
    <property type="match status" value="1"/>
</dbReference>
<dbReference type="GO" id="GO:0005524">
    <property type="term" value="F:ATP binding"/>
    <property type="evidence" value="ECO:0007669"/>
    <property type="project" value="UniProtKB-KW"/>
</dbReference>
<dbReference type="SUPFAM" id="SSF52540">
    <property type="entry name" value="P-loop containing nucleoside triphosphate hydrolases"/>
    <property type="match status" value="1"/>
</dbReference>
<dbReference type="PANTHER" id="PTHR11361:SF99">
    <property type="entry name" value="DNA MISMATCH REPAIR PROTEIN"/>
    <property type="match status" value="1"/>
</dbReference>
<accession>A0A6I6EWP0</accession>
<feature type="transmembrane region" description="Helical" evidence="4">
    <location>
        <begin position="34"/>
        <end position="52"/>
    </location>
</feature>
<dbReference type="PANTHER" id="PTHR11361">
    <property type="entry name" value="DNA MISMATCH REPAIR PROTEIN MUTS FAMILY MEMBER"/>
    <property type="match status" value="1"/>
</dbReference>
<dbReference type="InterPro" id="IPR027417">
    <property type="entry name" value="P-loop_NTPase"/>
</dbReference>
<dbReference type="GO" id="GO:0030983">
    <property type="term" value="F:mismatched DNA binding"/>
    <property type="evidence" value="ECO:0007669"/>
    <property type="project" value="InterPro"/>
</dbReference>